<comment type="caution">
    <text evidence="3">The sequence shown here is derived from an EMBL/GenBank/DDBJ whole genome shotgun (WGS) entry which is preliminary data.</text>
</comment>
<dbReference type="Proteomes" id="UP000030993">
    <property type="component" value="Unassembled WGS sequence"/>
</dbReference>
<organism evidence="3 4">
    <name type="scientific">Anaerovibrio lipolyticus</name>
    <dbReference type="NCBI Taxonomy" id="82374"/>
    <lineage>
        <taxon>Bacteria</taxon>
        <taxon>Bacillati</taxon>
        <taxon>Bacillota</taxon>
        <taxon>Negativicutes</taxon>
        <taxon>Selenomonadales</taxon>
        <taxon>Selenomonadaceae</taxon>
        <taxon>Anaerovibrio</taxon>
    </lineage>
</organism>
<evidence type="ECO:0000259" key="2">
    <source>
        <dbReference type="Pfam" id="PF02272"/>
    </source>
</evidence>
<sequence length="313" mass="34218">MIISLKETADKLMAANSLILTAHVNPDGDAIGSCLGLKFMLEKLGKKVRVLIDDDLPKFLSVLPGIDTIEKPENESYEADYLVILDASLDRVGSVIEKCKAPRLNIDHHRTNDKKADFLYLDAKRAATCEIIYELGKEMGVEFDINSATSIYTGLATDSGYFRYSNTTPHTMRAAAELMETGIRPEKISEAIETKDFDVVQGMAKALQTIELHADGRVAGLFLDHELTESLDTTEGFIDQVRVIDGVDVAILLKAVEPEACRVSMRSKKTDVAKIAESLGGGGHIRAAGCTIEKPFSQAKTDILKVIEESLAE</sequence>
<name>A0A0B2JWB0_9FIRM</name>
<dbReference type="eggNOG" id="COG0618">
    <property type="taxonomic scope" value="Bacteria"/>
</dbReference>
<evidence type="ECO:0000313" key="3">
    <source>
        <dbReference type="EMBL" id="KHM51884.1"/>
    </source>
</evidence>
<dbReference type="PANTHER" id="PTHR47618">
    <property type="entry name" value="BIFUNCTIONAL OLIGORIBONUCLEASE AND PAP PHOSPHATASE NRNA"/>
    <property type="match status" value="1"/>
</dbReference>
<reference evidence="3 4" key="1">
    <citation type="journal article" date="2013" name="PLoS ONE">
        <title>Identification and characterization of three novel lipases belonging to families II and V from Anaerovibrio lipolyticus 5ST.</title>
        <authorList>
            <person name="Prive F."/>
            <person name="Kaderbhai N.N."/>
            <person name="Girdwood S."/>
            <person name="Worgan H.J."/>
            <person name="Pinloche E."/>
            <person name="Scollan N.D."/>
            <person name="Huws S.A."/>
            <person name="Newbold C.J."/>
        </authorList>
    </citation>
    <scope>NUCLEOTIDE SEQUENCE [LARGE SCALE GENOMIC DNA]</scope>
    <source>
        <strain evidence="3 4">5S</strain>
    </source>
</reference>
<feature type="domain" description="DDH" evidence="1">
    <location>
        <begin position="19"/>
        <end position="154"/>
    </location>
</feature>
<dbReference type="STRING" id="82374.NZ47_08040"/>
<keyword evidence="4" id="KW-1185">Reference proteome</keyword>
<dbReference type="GO" id="GO:0003676">
    <property type="term" value="F:nucleic acid binding"/>
    <property type="evidence" value="ECO:0007669"/>
    <property type="project" value="InterPro"/>
</dbReference>
<dbReference type="Gene3D" id="3.10.310.30">
    <property type="match status" value="1"/>
</dbReference>
<dbReference type="Pfam" id="PF02272">
    <property type="entry name" value="DHHA1"/>
    <property type="match status" value="1"/>
</dbReference>
<dbReference type="PANTHER" id="PTHR47618:SF1">
    <property type="entry name" value="BIFUNCTIONAL OLIGORIBONUCLEASE AND PAP PHOSPHATASE NRNA"/>
    <property type="match status" value="1"/>
</dbReference>
<dbReference type="InterPro" id="IPR001667">
    <property type="entry name" value="DDH_dom"/>
</dbReference>
<evidence type="ECO:0000313" key="4">
    <source>
        <dbReference type="Proteomes" id="UP000030993"/>
    </source>
</evidence>
<dbReference type="InterPro" id="IPR003156">
    <property type="entry name" value="DHHA1_dom"/>
</dbReference>
<feature type="domain" description="DHHA1" evidence="2">
    <location>
        <begin position="235"/>
        <end position="312"/>
    </location>
</feature>
<dbReference type="Pfam" id="PF01368">
    <property type="entry name" value="DHH"/>
    <property type="match status" value="1"/>
</dbReference>
<dbReference type="InterPro" id="IPR051319">
    <property type="entry name" value="Oligoribo/pAp-PDE_c-di-AMP_PDE"/>
</dbReference>
<dbReference type="SUPFAM" id="SSF64182">
    <property type="entry name" value="DHH phosphoesterases"/>
    <property type="match status" value="1"/>
</dbReference>
<dbReference type="RefSeq" id="WP_039208955.1">
    <property type="nucleotide sequence ID" value="NZ_JSCE01000165.1"/>
</dbReference>
<proteinExistence type="predicted"/>
<dbReference type="EMBL" id="JSCE01000165">
    <property type="protein sequence ID" value="KHM51884.1"/>
    <property type="molecule type" value="Genomic_DNA"/>
</dbReference>
<dbReference type="InterPro" id="IPR038763">
    <property type="entry name" value="DHH_sf"/>
</dbReference>
<dbReference type="Gene3D" id="3.90.1640.10">
    <property type="entry name" value="inorganic pyrophosphatase (n-terminal core)"/>
    <property type="match status" value="1"/>
</dbReference>
<dbReference type="AlphaFoldDB" id="A0A0B2JWB0"/>
<evidence type="ECO:0000259" key="1">
    <source>
        <dbReference type="Pfam" id="PF01368"/>
    </source>
</evidence>
<gene>
    <name evidence="3" type="ORF">NZ47_08040</name>
</gene>
<accession>A0A0B2JWB0</accession>
<protein>
    <submittedName>
        <fullName evidence="3">Exopolyphosphatase</fullName>
    </submittedName>
</protein>